<sequence length="91" mass="10239">MDARWAMVLAKFPEARRADREGARKNLAWLGLGQLTRSTWMSPRDRLDAARKALGDRPALSLDLLHFSSLGAAEDLSIASRCWDLDDLQQD</sequence>
<evidence type="ECO:0000313" key="3">
    <source>
        <dbReference type="Proteomes" id="UP000257080"/>
    </source>
</evidence>
<dbReference type="GO" id="GO:0006351">
    <property type="term" value="P:DNA-templated transcription"/>
    <property type="evidence" value="ECO:0007669"/>
    <property type="project" value="TreeGrafter"/>
</dbReference>
<feature type="domain" description="Transcriptional repressor PaaX-like central Cas2-like" evidence="1">
    <location>
        <begin position="2"/>
        <end position="67"/>
    </location>
</feature>
<comment type="caution">
    <text evidence="2">The sequence shown here is derived from an EMBL/GenBank/DDBJ whole genome shotgun (WGS) entry which is preliminary data.</text>
</comment>
<proteinExistence type="predicted"/>
<organism evidence="2 3">
    <name type="scientific">Subtercola boreus</name>
    <dbReference type="NCBI Taxonomy" id="120213"/>
    <lineage>
        <taxon>Bacteria</taxon>
        <taxon>Bacillati</taxon>
        <taxon>Actinomycetota</taxon>
        <taxon>Actinomycetes</taxon>
        <taxon>Micrococcales</taxon>
        <taxon>Microbacteriaceae</taxon>
        <taxon>Subtercola</taxon>
    </lineage>
</organism>
<dbReference type="PANTHER" id="PTHR30319">
    <property type="entry name" value="PHENYLACETIC ACID REGULATOR-RELATED TRANSCRIPTIONAL REPRESSOR"/>
    <property type="match status" value="1"/>
</dbReference>
<reference evidence="2 3" key="1">
    <citation type="submission" date="2017-04" db="EMBL/GenBank/DDBJ databases">
        <title>Comparative genome analysis of Subtercola boreus.</title>
        <authorList>
            <person name="Cho Y.-J."/>
            <person name="Cho A."/>
            <person name="Kim O.-S."/>
            <person name="Lee J.-I."/>
        </authorList>
    </citation>
    <scope>NUCLEOTIDE SEQUENCE [LARGE SCALE GENOMIC DNA]</scope>
    <source>
        <strain evidence="2 3">P28004</strain>
    </source>
</reference>
<dbReference type="EMBL" id="NBXE01000035">
    <property type="protein sequence ID" value="RFA25087.1"/>
    <property type="molecule type" value="Genomic_DNA"/>
</dbReference>
<dbReference type="RefSeq" id="WP_116419984.1">
    <property type="nucleotide sequence ID" value="NZ_NBXC01000030.1"/>
</dbReference>
<dbReference type="Gene3D" id="3.30.70.2650">
    <property type="match status" value="1"/>
</dbReference>
<dbReference type="PANTHER" id="PTHR30319:SF1">
    <property type="entry name" value="TRANSCRIPTIONAL REPRESSOR PAAX"/>
    <property type="match status" value="1"/>
</dbReference>
<dbReference type="Pfam" id="PF20803">
    <property type="entry name" value="PaaX_M"/>
    <property type="match status" value="1"/>
</dbReference>
<dbReference type="Proteomes" id="UP000257080">
    <property type="component" value="Unassembled WGS sequence"/>
</dbReference>
<evidence type="ECO:0000313" key="2">
    <source>
        <dbReference type="EMBL" id="RFA25087.1"/>
    </source>
</evidence>
<evidence type="ECO:0000259" key="1">
    <source>
        <dbReference type="Pfam" id="PF20803"/>
    </source>
</evidence>
<name>A0A3E0W9Z7_9MICO</name>
<dbReference type="AlphaFoldDB" id="A0A3E0W9Z7"/>
<accession>A0A3E0W9Z7</accession>
<dbReference type="InterPro" id="IPR048846">
    <property type="entry name" value="PaaX-like_central"/>
</dbReference>
<gene>
    <name evidence="2" type="ORF">B7R25_16190</name>
</gene>
<protein>
    <recommendedName>
        <fullName evidence="1">Transcriptional repressor PaaX-like central Cas2-like domain-containing protein</fullName>
    </recommendedName>
</protein>
<dbReference type="OrthoDB" id="2270427at2"/>